<dbReference type="Pfam" id="PF22486">
    <property type="entry name" value="MATH_2"/>
    <property type="match status" value="1"/>
</dbReference>
<dbReference type="Gene3D" id="2.60.210.10">
    <property type="entry name" value="Apoptosis, Tumor Necrosis Factor Receptor Associated Protein 2, Chain A"/>
    <property type="match status" value="1"/>
</dbReference>
<feature type="region of interest" description="Disordered" evidence="1">
    <location>
        <begin position="345"/>
        <end position="377"/>
    </location>
</feature>
<dbReference type="OrthoDB" id="660257at2759"/>
<name>A0A833R459_9POAL</name>
<dbReference type="CDD" id="cd00121">
    <property type="entry name" value="MATH"/>
    <property type="match status" value="1"/>
</dbReference>
<protein>
    <submittedName>
        <fullName evidence="3">MATH domain-containing protein</fullName>
    </submittedName>
</protein>
<feature type="domain" description="MATH" evidence="2">
    <location>
        <begin position="63"/>
        <end position="185"/>
    </location>
</feature>
<dbReference type="EMBL" id="SWLB01000011">
    <property type="protein sequence ID" value="KAF3333048.1"/>
    <property type="molecule type" value="Genomic_DNA"/>
</dbReference>
<dbReference type="PANTHER" id="PTHR47477">
    <property type="entry name" value="TNF RECEPTOR-ASSOCIATED FACTOR HOMOLOG 1A"/>
    <property type="match status" value="1"/>
</dbReference>
<feature type="compositionally biased region" description="Low complexity" evidence="1">
    <location>
        <begin position="755"/>
        <end position="771"/>
    </location>
</feature>
<dbReference type="SUPFAM" id="SSF49599">
    <property type="entry name" value="TRAF domain-like"/>
    <property type="match status" value="1"/>
</dbReference>
<feature type="region of interest" description="Disordered" evidence="1">
    <location>
        <begin position="750"/>
        <end position="819"/>
    </location>
</feature>
<dbReference type="AlphaFoldDB" id="A0A833R459"/>
<accession>A0A833R459</accession>
<evidence type="ECO:0000313" key="4">
    <source>
        <dbReference type="Proteomes" id="UP000623129"/>
    </source>
</evidence>
<gene>
    <name evidence="3" type="ORF">FCM35_KLT02625</name>
</gene>
<feature type="region of interest" description="Disordered" evidence="1">
    <location>
        <begin position="427"/>
        <end position="465"/>
    </location>
</feature>
<feature type="compositionally biased region" description="Polar residues" evidence="1">
    <location>
        <begin position="578"/>
        <end position="591"/>
    </location>
</feature>
<comment type="caution">
    <text evidence="3">The sequence shown here is derived from an EMBL/GenBank/DDBJ whole genome shotgun (WGS) entry which is preliminary data.</text>
</comment>
<feature type="compositionally biased region" description="Polar residues" evidence="1">
    <location>
        <begin position="681"/>
        <end position="695"/>
    </location>
</feature>
<dbReference type="PROSITE" id="PS50144">
    <property type="entry name" value="MATH"/>
    <property type="match status" value="1"/>
</dbReference>
<feature type="region of interest" description="Disordered" evidence="1">
    <location>
        <begin position="648"/>
        <end position="723"/>
    </location>
</feature>
<feature type="compositionally biased region" description="Basic residues" evidence="1">
    <location>
        <begin position="440"/>
        <end position="457"/>
    </location>
</feature>
<feature type="compositionally biased region" description="Low complexity" evidence="1">
    <location>
        <begin position="799"/>
        <end position="818"/>
    </location>
</feature>
<dbReference type="InterPro" id="IPR002083">
    <property type="entry name" value="MATH/TRAF_dom"/>
</dbReference>
<organism evidence="3 4">
    <name type="scientific">Carex littledalei</name>
    <dbReference type="NCBI Taxonomy" id="544730"/>
    <lineage>
        <taxon>Eukaryota</taxon>
        <taxon>Viridiplantae</taxon>
        <taxon>Streptophyta</taxon>
        <taxon>Embryophyta</taxon>
        <taxon>Tracheophyta</taxon>
        <taxon>Spermatophyta</taxon>
        <taxon>Magnoliopsida</taxon>
        <taxon>Liliopsida</taxon>
        <taxon>Poales</taxon>
        <taxon>Cyperaceae</taxon>
        <taxon>Cyperoideae</taxon>
        <taxon>Cariceae</taxon>
        <taxon>Carex</taxon>
        <taxon>Carex subgen. Euthyceras</taxon>
    </lineage>
</organism>
<dbReference type="InterPro" id="IPR055327">
    <property type="entry name" value="TRAF1A/B"/>
</dbReference>
<feature type="compositionally biased region" description="Low complexity" evidence="1">
    <location>
        <begin position="544"/>
        <end position="561"/>
    </location>
</feature>
<reference evidence="3" key="1">
    <citation type="submission" date="2020-01" db="EMBL/GenBank/DDBJ databases">
        <title>Genome sequence of Kobresia littledalei, the first chromosome-level genome in the family Cyperaceae.</title>
        <authorList>
            <person name="Qu G."/>
        </authorList>
    </citation>
    <scope>NUCLEOTIDE SEQUENCE</scope>
    <source>
        <strain evidence="3">C.B.Clarke</strain>
        <tissue evidence="3">Leaf</tissue>
    </source>
</reference>
<sequence>MAGMLTEDTDLDAISTDQRCQSGESLAEWSRSSEQVENGTPSTSPPYYDTDDEDFGPKPSELFGRFTWKIESFSQINKRELRSNSFDVGGYKWYILIYPQGCDVFNHLSLFLCVANHDKLLPGWSHFAQFTIAVVNKDPKKSKYSDTLHRFWKKEHDWGWKKFMELSKLNEGFVVDDVLIIKAQVQVIREKAERPFRCLDCQYRRELVRVYITNIDQICRRFIDDRRLKLSRLVDDKVRWSSFRAFWLSIDPATKRRMSREKTDTILKVLVKHFFAEKEVTSTLVMDSMYSGLKSLEYQSMNKKCFLSNGDEVWVPYPMVYIDQDTFMLADDVVTLIERAVSDTWPQQTAPAKDDKGSQNRTKEGNSGEDLSSVHHYDRDDRRLTELGRRTVEFFALIQIFSRVEVAHQEAVVLRRQEELIREEEAAGLAENGKRDKEKRPKKKQSKQKKSGRKGKDKGKNKDKIIVIDDTLSKQEITSAEAENPSEATSDVSEIIDDASEALQLDLDERDSSPVNWETDTSETRQIGASGSEIVNEDKNGKGSAFVDDSSSTCSSDSASAPFKVQVSPNRGRKQLNKNKNLSENAKNGRSNIEADSAAKSSNASVSLKPEQVAITSIRERVLPNAQQMPDKKEEMVISHAMLKVEEKTETKSLIKPKTMDPSPVSCPVPNKKPSPLLSPQKLTSETTPRATPSNGARPEAIAAPSPSPSLKPTIAQSKSSSISSQVGIVSRPLSAPLIPAAQNTVTVPPASSTLPNAPALSRSASSLGRLTNATAHGPRSYRNAMMGTNDAVSTSTNTCTSMPASSASPSSTTLPGAPEGPVFKFIPVKLDESHKLMTGPISRIDREFERWRTRKPLSEPPLTSTSGVPPDEFPHLDIINDLLDDDMSLLDDDTSHSPSVSERHEPHHRLRSFSRQYSMPDHRYSNGYGNGSFGIIGSGVVGSRVAGTGANGSIGSTRHFSHADLMTYSNGYVDDMIPNQWYGHGDISMVDMRDTNGYPYLLEEYSNMMGGVNGYRPMYHPSNGY</sequence>
<feature type="compositionally biased region" description="Polar residues" evidence="1">
    <location>
        <begin position="513"/>
        <end position="529"/>
    </location>
</feature>
<keyword evidence="4" id="KW-1185">Reference proteome</keyword>
<feature type="region of interest" description="Disordered" evidence="1">
    <location>
        <begin position="505"/>
        <end position="609"/>
    </location>
</feature>
<dbReference type="SMART" id="SM00061">
    <property type="entry name" value="MATH"/>
    <property type="match status" value="1"/>
</dbReference>
<evidence type="ECO:0000259" key="2">
    <source>
        <dbReference type="PROSITE" id="PS50144"/>
    </source>
</evidence>
<dbReference type="Proteomes" id="UP000623129">
    <property type="component" value="Unassembled WGS sequence"/>
</dbReference>
<evidence type="ECO:0000313" key="3">
    <source>
        <dbReference type="EMBL" id="KAF3333048.1"/>
    </source>
</evidence>
<proteinExistence type="predicted"/>
<feature type="compositionally biased region" description="Basic and acidic residues" evidence="1">
    <location>
        <begin position="352"/>
        <end position="377"/>
    </location>
</feature>
<feature type="compositionally biased region" description="Polar residues" evidence="1">
    <location>
        <begin position="15"/>
        <end position="42"/>
    </location>
</feature>
<dbReference type="InterPro" id="IPR008974">
    <property type="entry name" value="TRAF-like"/>
</dbReference>
<evidence type="ECO:0000256" key="1">
    <source>
        <dbReference type="SAM" id="MobiDB-lite"/>
    </source>
</evidence>
<dbReference type="PANTHER" id="PTHR47477:SF8">
    <property type="entry name" value="TNF RECEPTOR-ASSOCIATED FACTOR HOMOLOG 1A"/>
    <property type="match status" value="1"/>
</dbReference>
<feature type="region of interest" description="Disordered" evidence="1">
    <location>
        <begin position="1"/>
        <end position="51"/>
    </location>
</feature>